<dbReference type="Pfam" id="PF01381">
    <property type="entry name" value="HTH_3"/>
    <property type="match status" value="1"/>
</dbReference>
<dbReference type="EMBL" id="MEHA01000047">
    <property type="protein sequence ID" value="ODR37980.1"/>
    <property type="molecule type" value="Genomic_DNA"/>
</dbReference>
<protein>
    <submittedName>
        <fullName evidence="3">Transcriptional regulator</fullName>
    </submittedName>
</protein>
<evidence type="ECO:0000313" key="4">
    <source>
        <dbReference type="Proteomes" id="UP000094271"/>
    </source>
</evidence>
<evidence type="ECO:0000259" key="2">
    <source>
        <dbReference type="PROSITE" id="PS50943"/>
    </source>
</evidence>
<reference evidence="3 4" key="1">
    <citation type="submission" date="2016-08" db="EMBL/GenBank/DDBJ databases">
        <authorList>
            <person name="Seilhamer J.J."/>
        </authorList>
    </citation>
    <scope>NUCLEOTIDE SEQUENCE [LARGE SCALE GENOMIC DNA]</scope>
    <source>
        <strain evidence="3 4">NML150140-1</strain>
    </source>
</reference>
<organism evidence="3 4">
    <name type="scientific">Eisenbergiella tayi</name>
    <dbReference type="NCBI Taxonomy" id="1432052"/>
    <lineage>
        <taxon>Bacteria</taxon>
        <taxon>Bacillati</taxon>
        <taxon>Bacillota</taxon>
        <taxon>Clostridia</taxon>
        <taxon>Lachnospirales</taxon>
        <taxon>Lachnospiraceae</taxon>
        <taxon>Eisenbergiella</taxon>
    </lineage>
</organism>
<dbReference type="GO" id="GO:0003677">
    <property type="term" value="F:DNA binding"/>
    <property type="evidence" value="ECO:0007669"/>
    <property type="project" value="UniProtKB-KW"/>
</dbReference>
<dbReference type="SMART" id="SM00530">
    <property type="entry name" value="HTH_XRE"/>
    <property type="match status" value="1"/>
</dbReference>
<evidence type="ECO:0000313" key="3">
    <source>
        <dbReference type="EMBL" id="ODR37980.1"/>
    </source>
</evidence>
<accession>A0A1E3U6A5</accession>
<dbReference type="InterPro" id="IPR001387">
    <property type="entry name" value="Cro/C1-type_HTH"/>
</dbReference>
<evidence type="ECO:0000256" key="1">
    <source>
        <dbReference type="ARBA" id="ARBA00023125"/>
    </source>
</evidence>
<sequence length="139" mass="15442">MSFKDRLREKRLEANLTQVQLAEKVSVSARTIQNYESGTRKPTKYDVVEKIAAVLGTTPEYLLGQSGMLVVAAHEKGGSKAARDIDELVSEVTGMFAGGRLSDEALDGAMKALNEAYWIAKEKNKKYSPKKYRKRASEQ</sequence>
<dbReference type="Proteomes" id="UP000094271">
    <property type="component" value="Unassembled WGS sequence"/>
</dbReference>
<proteinExistence type="predicted"/>
<dbReference type="CDD" id="cd00093">
    <property type="entry name" value="HTH_XRE"/>
    <property type="match status" value="1"/>
</dbReference>
<dbReference type="InterPro" id="IPR010982">
    <property type="entry name" value="Lambda_DNA-bd_dom_sf"/>
</dbReference>
<dbReference type="OrthoDB" id="6315255at2"/>
<dbReference type="AlphaFoldDB" id="A0A1E3U6A5"/>
<keyword evidence="1" id="KW-0238">DNA-binding</keyword>
<feature type="domain" description="HTH cro/C1-type" evidence="2">
    <location>
        <begin position="7"/>
        <end position="62"/>
    </location>
</feature>
<dbReference type="PROSITE" id="PS50943">
    <property type="entry name" value="HTH_CROC1"/>
    <property type="match status" value="1"/>
</dbReference>
<dbReference type="PANTHER" id="PTHR46558:SF4">
    <property type="entry name" value="DNA-BIDING PHAGE PROTEIN"/>
    <property type="match status" value="1"/>
</dbReference>
<comment type="caution">
    <text evidence="3">The sequence shown here is derived from an EMBL/GenBank/DDBJ whole genome shotgun (WGS) entry which is preliminary data.</text>
</comment>
<dbReference type="PANTHER" id="PTHR46558">
    <property type="entry name" value="TRACRIPTIONAL REGULATORY PROTEIN-RELATED-RELATED"/>
    <property type="match status" value="1"/>
</dbReference>
<dbReference type="RefSeq" id="WP_069432490.1">
    <property type="nucleotide sequence ID" value="NZ_MEHA01000047.1"/>
</dbReference>
<dbReference type="SUPFAM" id="SSF47413">
    <property type="entry name" value="lambda repressor-like DNA-binding domains"/>
    <property type="match status" value="1"/>
</dbReference>
<gene>
    <name evidence="3" type="ORF">BEI59_34520</name>
</gene>
<name>A0A1E3U6A5_9FIRM</name>
<dbReference type="Gene3D" id="1.10.260.40">
    <property type="entry name" value="lambda repressor-like DNA-binding domains"/>
    <property type="match status" value="1"/>
</dbReference>